<evidence type="ECO:0000313" key="1">
    <source>
        <dbReference type="EMBL" id="CAA9306438.1"/>
    </source>
</evidence>
<proteinExistence type="predicted"/>
<dbReference type="AlphaFoldDB" id="A0A6J4KJ63"/>
<dbReference type="EMBL" id="CADCTM010000927">
    <property type="protein sequence ID" value="CAA9306438.1"/>
    <property type="molecule type" value="Genomic_DNA"/>
</dbReference>
<organism evidence="1">
    <name type="scientific">uncultured Coleofasciculus sp</name>
    <dbReference type="NCBI Taxonomy" id="1267456"/>
    <lineage>
        <taxon>Bacteria</taxon>
        <taxon>Bacillati</taxon>
        <taxon>Cyanobacteriota</taxon>
        <taxon>Cyanophyceae</taxon>
        <taxon>Coleofasciculales</taxon>
        <taxon>Coleofasciculaceae</taxon>
        <taxon>Coleofasciculus</taxon>
        <taxon>environmental samples</taxon>
    </lineage>
</organism>
<accession>A0A6J4KJ63</accession>
<name>A0A6J4KJ63_9CYAN</name>
<reference evidence="1" key="1">
    <citation type="submission" date="2020-02" db="EMBL/GenBank/DDBJ databases">
        <authorList>
            <person name="Meier V. D."/>
        </authorList>
    </citation>
    <scope>NUCLEOTIDE SEQUENCE</scope>
    <source>
        <strain evidence="1">AVDCRST_MAG92</strain>
    </source>
</reference>
<gene>
    <name evidence="1" type="ORF">AVDCRST_MAG92-5525</name>
</gene>
<protein>
    <submittedName>
        <fullName evidence="1">Uncharacterized protein</fullName>
    </submittedName>
</protein>
<sequence>MQTNWKLRLKNWNWLILQLSKPQVLCLLRLSPFFCRDW</sequence>